<keyword evidence="1" id="KW-0812">Transmembrane</keyword>
<dbReference type="InterPro" id="IPR021414">
    <property type="entry name" value="DUF3054"/>
</dbReference>
<keyword evidence="3" id="KW-1185">Reference proteome</keyword>
<name>A0A1H9CW33_9EURY</name>
<dbReference type="Pfam" id="PF11255">
    <property type="entry name" value="DUF3054"/>
    <property type="match status" value="1"/>
</dbReference>
<dbReference type="OrthoDB" id="177006at2157"/>
<feature type="transmembrane region" description="Helical" evidence="1">
    <location>
        <begin position="19"/>
        <end position="38"/>
    </location>
</feature>
<sequence>MDTAVQTGADDRATDRERLATGGIDVVLVAGLVLLGRIEHGGNPLSEPIASLETITPFVVGWLAVALLAGIYTRDRPVGREAFRLTAVTWIAAANVGLMLRASPLFTGGATWPFPLVITGFGLFVLLGWRLGYTLYLSATD</sequence>
<dbReference type="Proteomes" id="UP000199114">
    <property type="component" value="Unassembled WGS sequence"/>
</dbReference>
<evidence type="ECO:0000313" key="3">
    <source>
        <dbReference type="Proteomes" id="UP000199114"/>
    </source>
</evidence>
<dbReference type="EMBL" id="FOFD01000001">
    <property type="protein sequence ID" value="SEQ05446.1"/>
    <property type="molecule type" value="Genomic_DNA"/>
</dbReference>
<accession>A0A1H9CW33</accession>
<evidence type="ECO:0008006" key="4">
    <source>
        <dbReference type="Google" id="ProtNLM"/>
    </source>
</evidence>
<keyword evidence="1" id="KW-0472">Membrane</keyword>
<protein>
    <recommendedName>
        <fullName evidence="4">DUF3054 domain-containing protein</fullName>
    </recommendedName>
</protein>
<keyword evidence="1" id="KW-1133">Transmembrane helix</keyword>
<reference evidence="3" key="1">
    <citation type="submission" date="2016-10" db="EMBL/GenBank/DDBJ databases">
        <authorList>
            <person name="Varghese N."/>
            <person name="Submissions S."/>
        </authorList>
    </citation>
    <scope>NUCLEOTIDE SEQUENCE [LARGE SCALE GENOMIC DNA]</scope>
    <source>
        <strain evidence="3">DSM 25055</strain>
    </source>
</reference>
<dbReference type="AlphaFoldDB" id="A0A1H9CW33"/>
<evidence type="ECO:0000256" key="1">
    <source>
        <dbReference type="SAM" id="Phobius"/>
    </source>
</evidence>
<feature type="transmembrane region" description="Helical" evidence="1">
    <location>
        <begin position="50"/>
        <end position="70"/>
    </location>
</feature>
<feature type="transmembrane region" description="Helical" evidence="1">
    <location>
        <begin position="112"/>
        <end position="129"/>
    </location>
</feature>
<proteinExistence type="predicted"/>
<feature type="transmembrane region" description="Helical" evidence="1">
    <location>
        <begin position="82"/>
        <end position="100"/>
    </location>
</feature>
<organism evidence="2 3">
    <name type="scientific">Natrinema salaciae</name>
    <dbReference type="NCBI Taxonomy" id="1186196"/>
    <lineage>
        <taxon>Archaea</taxon>
        <taxon>Methanobacteriati</taxon>
        <taxon>Methanobacteriota</taxon>
        <taxon>Stenosarchaea group</taxon>
        <taxon>Halobacteria</taxon>
        <taxon>Halobacteriales</taxon>
        <taxon>Natrialbaceae</taxon>
        <taxon>Natrinema</taxon>
    </lineage>
</organism>
<gene>
    <name evidence="2" type="ORF">SAMN04489841_1174</name>
</gene>
<evidence type="ECO:0000313" key="2">
    <source>
        <dbReference type="EMBL" id="SEQ05446.1"/>
    </source>
</evidence>
<dbReference type="RefSeq" id="WP_090614598.1">
    <property type="nucleotide sequence ID" value="NZ_FOFD01000001.1"/>
</dbReference>